<proteinExistence type="predicted"/>
<keyword evidence="3" id="KW-1185">Reference proteome</keyword>
<evidence type="ECO:0000313" key="3">
    <source>
        <dbReference type="Proteomes" id="UP000784294"/>
    </source>
</evidence>
<organism evidence="2 3">
    <name type="scientific">Protopolystoma xenopodis</name>
    <dbReference type="NCBI Taxonomy" id="117903"/>
    <lineage>
        <taxon>Eukaryota</taxon>
        <taxon>Metazoa</taxon>
        <taxon>Spiralia</taxon>
        <taxon>Lophotrochozoa</taxon>
        <taxon>Platyhelminthes</taxon>
        <taxon>Monogenea</taxon>
        <taxon>Polyopisthocotylea</taxon>
        <taxon>Polystomatidea</taxon>
        <taxon>Polystomatidae</taxon>
        <taxon>Protopolystoma</taxon>
    </lineage>
</organism>
<accession>A0A448XMG4</accession>
<sequence length="640" mass="70422">MSLCLHKSRQKECVQCSLAYQRIQGGGIEPVHRHDYRCRQEHQSASVQFSLPRHVRLGYEMGLWECVETGTFWPVVADSTRKRGDCAKPDRHSVRSGPVRSGPVWSGTEQTLTGGLRAHSALLPIVSCGPRLPRRRWDPIIFPTIPSDRPSPCVCMCMCVCPIARPSCVVQASCCALGDQFRPQSHRRPRKASKATGTSSPFLSVHLSRPFVCHFPLNHNHNHNHTHTHTPTDRQTDIGTDGSGERVIERRVVCSGMGQAVDWFTVLLLTGHVFSLTSGAALAMPTRQELGPIEAQDPAGALRSADDAIRSAGSIERKVKQTVKSYLHFMRTRVDWLGHMLRLMRRERNLRKRYLCSSEDCMMRFKYYIVGDRPPPTSGSELDSVEEVADHESLPAAQPSPSSPLSSPSSQSSASASASASAPMRLLRRRRRHSSPEAEEATPLAPSEVAVATAIAMDTVDQTSVLEEGEEEEEVAAGEVIELGVGADGEETLPESEPSESVPEGPNESDEAEADLNSPGFRAAAEDEAEAEAVASAVGLELELEPDGRAEAVDFFAERKTELAASELAVEKNDLTEDDLTRPIELDIEFEDGINLEDGMELESDAWGRLDSDCENTTRKYCLYRAKCSYIRVLQLPACQ</sequence>
<feature type="compositionally biased region" description="Acidic residues" evidence="1">
    <location>
        <begin position="467"/>
        <end position="476"/>
    </location>
</feature>
<feature type="compositionally biased region" description="Acidic residues" evidence="1">
    <location>
        <begin position="488"/>
        <end position="498"/>
    </location>
</feature>
<evidence type="ECO:0000256" key="1">
    <source>
        <dbReference type="SAM" id="MobiDB-lite"/>
    </source>
</evidence>
<feature type="region of interest" description="Disordered" evidence="1">
    <location>
        <begin position="86"/>
        <end position="107"/>
    </location>
</feature>
<dbReference type="AlphaFoldDB" id="A0A448XMG4"/>
<dbReference type="EMBL" id="CAAALY010264154">
    <property type="protein sequence ID" value="VEL40243.1"/>
    <property type="molecule type" value="Genomic_DNA"/>
</dbReference>
<gene>
    <name evidence="2" type="ORF">PXEA_LOCUS33683</name>
</gene>
<feature type="compositionally biased region" description="Low complexity" evidence="1">
    <location>
        <begin position="394"/>
        <end position="425"/>
    </location>
</feature>
<evidence type="ECO:0000313" key="2">
    <source>
        <dbReference type="EMBL" id="VEL40243.1"/>
    </source>
</evidence>
<reference evidence="2" key="1">
    <citation type="submission" date="2018-11" db="EMBL/GenBank/DDBJ databases">
        <authorList>
            <consortium name="Pathogen Informatics"/>
        </authorList>
    </citation>
    <scope>NUCLEOTIDE SEQUENCE</scope>
</reference>
<feature type="region of interest" description="Disordered" evidence="1">
    <location>
        <begin position="466"/>
        <end position="525"/>
    </location>
</feature>
<dbReference type="Proteomes" id="UP000784294">
    <property type="component" value="Unassembled WGS sequence"/>
</dbReference>
<feature type="region of interest" description="Disordered" evidence="1">
    <location>
        <begin position="376"/>
        <end position="449"/>
    </location>
</feature>
<name>A0A448XMG4_9PLAT</name>
<protein>
    <submittedName>
        <fullName evidence="2">Uncharacterized protein</fullName>
    </submittedName>
</protein>
<comment type="caution">
    <text evidence="2">The sequence shown here is derived from an EMBL/GenBank/DDBJ whole genome shotgun (WGS) entry which is preliminary data.</text>
</comment>